<keyword evidence="2" id="KW-0479">Metal-binding</keyword>
<dbReference type="Pfam" id="PF17954">
    <property type="entry name" value="Pirin_C_2"/>
    <property type="match status" value="1"/>
</dbReference>
<dbReference type="GO" id="GO:0046872">
    <property type="term" value="F:metal ion binding"/>
    <property type="evidence" value="ECO:0007669"/>
    <property type="project" value="UniProtKB-KW"/>
</dbReference>
<keyword evidence="2" id="KW-0408">Iron</keyword>
<name>A0A0K1PTW7_9BACT</name>
<dbReference type="SUPFAM" id="SSF51182">
    <property type="entry name" value="RmlC-like cupins"/>
    <property type="match status" value="1"/>
</dbReference>
<feature type="domain" description="Quercetin 2,3-dioxygenase C-terminal cupin" evidence="5">
    <location>
        <begin position="146"/>
        <end position="232"/>
    </location>
</feature>
<dbReference type="Gene3D" id="2.60.120.10">
    <property type="entry name" value="Jelly Rolls"/>
    <property type="match status" value="2"/>
</dbReference>
<evidence type="ECO:0000259" key="5">
    <source>
        <dbReference type="Pfam" id="PF17954"/>
    </source>
</evidence>
<dbReference type="RefSeq" id="WP_146648179.1">
    <property type="nucleotide sequence ID" value="NZ_CP012333.1"/>
</dbReference>
<dbReference type="CDD" id="cd20311">
    <property type="entry name" value="cupin_Yhhw_C"/>
    <property type="match status" value="1"/>
</dbReference>
<dbReference type="STRING" id="1391654.AKJ09_03626"/>
<dbReference type="CDD" id="cd02910">
    <property type="entry name" value="cupin_Yhhw_N"/>
    <property type="match status" value="1"/>
</dbReference>
<gene>
    <name evidence="6" type="ORF">AKJ09_03626</name>
</gene>
<dbReference type="OrthoDB" id="9780903at2"/>
<comment type="cofactor">
    <cofactor evidence="2">
        <name>Fe cation</name>
        <dbReference type="ChEBI" id="CHEBI:24875"/>
    </cofactor>
    <text evidence="2">Binds 1 Fe cation per subunit.</text>
</comment>
<dbReference type="PIRSF" id="PIRSF006232">
    <property type="entry name" value="Pirin"/>
    <property type="match status" value="1"/>
</dbReference>
<dbReference type="EMBL" id="CP012333">
    <property type="protein sequence ID" value="AKU96962.1"/>
    <property type="molecule type" value="Genomic_DNA"/>
</dbReference>
<evidence type="ECO:0000313" key="6">
    <source>
        <dbReference type="EMBL" id="AKU96962.1"/>
    </source>
</evidence>
<reference evidence="6 7" key="1">
    <citation type="submission" date="2015-08" db="EMBL/GenBank/DDBJ databases">
        <authorList>
            <person name="Babu N.S."/>
            <person name="Beckwith C.J."/>
            <person name="Beseler K.G."/>
            <person name="Brison A."/>
            <person name="Carone J.V."/>
            <person name="Caskin T.P."/>
            <person name="Diamond M."/>
            <person name="Durham M.E."/>
            <person name="Foxe J.M."/>
            <person name="Go M."/>
            <person name="Henderson B.A."/>
            <person name="Jones I.B."/>
            <person name="McGettigan J.A."/>
            <person name="Micheletti S.J."/>
            <person name="Nasrallah M.E."/>
            <person name="Ortiz D."/>
            <person name="Piller C.R."/>
            <person name="Privatt S.R."/>
            <person name="Schneider S.L."/>
            <person name="Sharp S."/>
            <person name="Smith T.C."/>
            <person name="Stanton J.D."/>
            <person name="Ullery H.E."/>
            <person name="Wilson R.J."/>
            <person name="Serrano M.G."/>
            <person name="Buck G."/>
            <person name="Lee V."/>
            <person name="Wang Y."/>
            <person name="Carvalho R."/>
            <person name="Voegtly L."/>
            <person name="Shi R."/>
            <person name="Duckworth R."/>
            <person name="Johnson A."/>
            <person name="Loviza R."/>
            <person name="Walstead R."/>
            <person name="Shah Z."/>
            <person name="Kiflezghi M."/>
            <person name="Wade K."/>
            <person name="Ball S.L."/>
            <person name="Bradley K.W."/>
            <person name="Asai D.J."/>
            <person name="Bowman C.A."/>
            <person name="Russell D.A."/>
            <person name="Pope W.H."/>
            <person name="Jacobs-Sera D."/>
            <person name="Hendrix R.W."/>
            <person name="Hatfull G.F."/>
        </authorList>
    </citation>
    <scope>NUCLEOTIDE SEQUENCE [LARGE SCALE GENOMIC DNA]</scope>
    <source>
        <strain evidence="6 7">DSM 27648</strain>
    </source>
</reference>
<evidence type="ECO:0000256" key="3">
    <source>
        <dbReference type="RuleBase" id="RU003457"/>
    </source>
</evidence>
<dbReference type="PANTHER" id="PTHR43212:SF3">
    <property type="entry name" value="QUERCETIN 2,3-DIOXYGENASE"/>
    <property type="match status" value="1"/>
</dbReference>
<dbReference type="Pfam" id="PF02678">
    <property type="entry name" value="Pirin"/>
    <property type="match status" value="1"/>
</dbReference>
<evidence type="ECO:0000259" key="4">
    <source>
        <dbReference type="Pfam" id="PF02678"/>
    </source>
</evidence>
<dbReference type="InterPro" id="IPR003829">
    <property type="entry name" value="Pirin_N_dom"/>
</dbReference>
<dbReference type="PANTHER" id="PTHR43212">
    <property type="entry name" value="QUERCETIN 2,3-DIOXYGENASE"/>
    <property type="match status" value="1"/>
</dbReference>
<dbReference type="InterPro" id="IPR041602">
    <property type="entry name" value="Quercetinase_C"/>
</dbReference>
<dbReference type="InterPro" id="IPR012093">
    <property type="entry name" value="Pirin"/>
</dbReference>
<evidence type="ECO:0000256" key="1">
    <source>
        <dbReference type="ARBA" id="ARBA00008416"/>
    </source>
</evidence>
<feature type="binding site" evidence="2">
    <location>
        <position position="59"/>
    </location>
    <ligand>
        <name>Fe cation</name>
        <dbReference type="ChEBI" id="CHEBI:24875"/>
    </ligand>
</feature>
<evidence type="ECO:0000313" key="7">
    <source>
        <dbReference type="Proteomes" id="UP000064967"/>
    </source>
</evidence>
<sequence>MMTIRRACERGHVRKGWLDAHHTFSYGDYQDPKHTGFRTLRAVNEEIVAPAEGFGAHPHRDVEIFSYVLEGMLAHRDSMGAGTTIEAGEVHRTSAGKGIVHSEYNFSGTTSVHYLQFWIEPLDRGRVAGYAQKPFRVEDKRGRLRLVASRDGREGSITIHADTSIYAGMFETGESSELALGEDRHAWIQVVRGKVRVNGESFSAGDGVGLSKETSVRVEGVEERAEVLVFDLA</sequence>
<proteinExistence type="inferred from homology"/>
<keyword evidence="7" id="KW-1185">Reference proteome</keyword>
<dbReference type="AlphaFoldDB" id="A0A0K1PTW7"/>
<dbReference type="InterPro" id="IPR014710">
    <property type="entry name" value="RmlC-like_jellyroll"/>
</dbReference>
<dbReference type="Proteomes" id="UP000064967">
    <property type="component" value="Chromosome"/>
</dbReference>
<accession>A0A0K1PTW7</accession>
<feature type="binding site" evidence="2">
    <location>
        <position position="103"/>
    </location>
    <ligand>
        <name>Fe cation</name>
        <dbReference type="ChEBI" id="CHEBI:24875"/>
    </ligand>
</feature>
<feature type="binding site" evidence="2">
    <location>
        <position position="57"/>
    </location>
    <ligand>
        <name>Fe cation</name>
        <dbReference type="ChEBI" id="CHEBI:24875"/>
    </ligand>
</feature>
<dbReference type="InterPro" id="IPR011051">
    <property type="entry name" value="RmlC_Cupin_sf"/>
</dbReference>
<protein>
    <submittedName>
        <fullName evidence="6">Pirin</fullName>
    </submittedName>
</protein>
<feature type="domain" description="Pirin N-terminal" evidence="4">
    <location>
        <begin position="12"/>
        <end position="119"/>
    </location>
</feature>
<feature type="binding site" evidence="2">
    <location>
        <position position="101"/>
    </location>
    <ligand>
        <name>Fe cation</name>
        <dbReference type="ChEBI" id="CHEBI:24875"/>
    </ligand>
</feature>
<comment type="similarity">
    <text evidence="1 3">Belongs to the pirin family.</text>
</comment>
<evidence type="ECO:0000256" key="2">
    <source>
        <dbReference type="PIRSR" id="PIRSR006232-1"/>
    </source>
</evidence>
<organism evidence="6 7">
    <name type="scientific">Labilithrix luteola</name>
    <dbReference type="NCBI Taxonomy" id="1391654"/>
    <lineage>
        <taxon>Bacteria</taxon>
        <taxon>Pseudomonadati</taxon>
        <taxon>Myxococcota</taxon>
        <taxon>Polyangia</taxon>
        <taxon>Polyangiales</taxon>
        <taxon>Labilitrichaceae</taxon>
        <taxon>Labilithrix</taxon>
    </lineage>
</organism>
<dbReference type="KEGG" id="llu:AKJ09_03626"/>